<reference evidence="2" key="1">
    <citation type="journal article" date="2023" name="G3 (Bethesda)">
        <title>Genome assembly and association tests identify interacting loci associated with vigor, precocity, and sex in interspecific pistachio rootstocks.</title>
        <authorList>
            <person name="Palmer W."/>
            <person name="Jacygrad E."/>
            <person name="Sagayaradj S."/>
            <person name="Cavanaugh K."/>
            <person name="Han R."/>
            <person name="Bertier L."/>
            <person name="Beede B."/>
            <person name="Kafkas S."/>
            <person name="Golino D."/>
            <person name="Preece J."/>
            <person name="Michelmore R."/>
        </authorList>
    </citation>
    <scope>NUCLEOTIDE SEQUENCE [LARGE SCALE GENOMIC DNA]</scope>
</reference>
<name>A0ACC0X4R6_9ROSI</name>
<evidence type="ECO:0000313" key="1">
    <source>
        <dbReference type="EMBL" id="KAJ0009861.1"/>
    </source>
</evidence>
<sequence>MASATLLVQSCLFDSKSTPQNMSPKHPKTPKTDIINSRTSKSTYLRKTKLKNSKTWEIEPGVLKLTRALIGFVECGSMDDALYLFDKMDYLDSYIWNVMIRGFTNNGLFEKAMEFYRRMKIEGFRADNFTYPFVIKACGGLLSLIEGEKVHAKLFKCGLDLDIYVCNSLIVMYMKLGFVKSAEKVFDEMRIRDLVSWNSMISGYHSVGDGFSALSCFKEMRNYGMEYDRFSVISGVGASSVEYCVKSGKEIHCHVIKSGLETDIMVQTSLIEMYGKCGVVDYAERVFNRIISRNIVASNAMIGAYVLNARFLELFTCLKNMQEADKLNPDAITMINLLPSCSQLGALLEGKSIHGYAIRKGFLPHLVLETALVDTYGQRGELKAAECIFESMTEKNLVTWNAMIAGYVQNGQNEEALELFQDLWSEPLKPDAITFASILPAYAEIATLNEGLEKTISCSVVEENDKTHRFINHDRSHNKIYMIYNVLDILSRHIGEDIYVNSLCKFSPANLMMKRAKSPANHSVRLAICFGLISTTIRDPVLVRNNTRVCEACHSAAKKMSKITRRELIVRDPKVFHHFRDGYCSCGDYW</sequence>
<protein>
    <submittedName>
        <fullName evidence="1">Uncharacterized protein</fullName>
    </submittedName>
</protein>
<dbReference type="Proteomes" id="UP001163603">
    <property type="component" value="Chromosome 14"/>
</dbReference>
<gene>
    <name evidence="1" type="ORF">Pint_34236</name>
</gene>
<proteinExistence type="predicted"/>
<organism evidence="1 2">
    <name type="scientific">Pistacia integerrima</name>
    <dbReference type="NCBI Taxonomy" id="434235"/>
    <lineage>
        <taxon>Eukaryota</taxon>
        <taxon>Viridiplantae</taxon>
        <taxon>Streptophyta</taxon>
        <taxon>Embryophyta</taxon>
        <taxon>Tracheophyta</taxon>
        <taxon>Spermatophyta</taxon>
        <taxon>Magnoliopsida</taxon>
        <taxon>eudicotyledons</taxon>
        <taxon>Gunneridae</taxon>
        <taxon>Pentapetalae</taxon>
        <taxon>rosids</taxon>
        <taxon>malvids</taxon>
        <taxon>Sapindales</taxon>
        <taxon>Anacardiaceae</taxon>
        <taxon>Pistacia</taxon>
    </lineage>
</organism>
<comment type="caution">
    <text evidence="1">The sequence shown here is derived from an EMBL/GenBank/DDBJ whole genome shotgun (WGS) entry which is preliminary data.</text>
</comment>
<accession>A0ACC0X4R6</accession>
<evidence type="ECO:0000313" key="2">
    <source>
        <dbReference type="Proteomes" id="UP001163603"/>
    </source>
</evidence>
<keyword evidence="2" id="KW-1185">Reference proteome</keyword>
<dbReference type="EMBL" id="CM047749">
    <property type="protein sequence ID" value="KAJ0009861.1"/>
    <property type="molecule type" value="Genomic_DNA"/>
</dbReference>